<dbReference type="InterPro" id="IPR016181">
    <property type="entry name" value="Acyl_CoA_acyltransferase"/>
</dbReference>
<keyword evidence="9" id="KW-1185">Reference proteome</keyword>
<keyword evidence="4" id="KW-0573">Peptidoglycan synthesis</keyword>
<dbReference type="OrthoDB" id="1112315at2"/>
<sequence length="352" mass="39657">MIQFPTTATDFEAWDAFVEQYPQGAHLLYSDWLHSYRNYGFQTEIGVYQTAEGIQGGFGAVIAKVLGFRFYIIPYGPIGTAPEVIQACLEAAVNRAQAVGACMIQFTIPMGTQNCRPMYPFHKDYIPQGFQSGNAFKYVYSSPGFNWVDLTGQKTVEGLIESFPSASFRRDVRSGMRKNEQLSYALTPDEVAQAYALCQKNADENGYQIRSWSDIGPTLLNLIGKGRLKLLTTTSDGQLKGAGLFLKAGHYYTYVMGGTVKEKPTRHTGHYLQMKALEMALQEGMDGYNISLGGSEGVKAFKGSFGTVPYYFHEGTYYRVLKPIRFKIFRYFDTWIKPYKGRIAKLLKRIKR</sequence>
<dbReference type="AlphaFoldDB" id="A0A1M5CLU7"/>
<dbReference type="GO" id="GO:0016755">
    <property type="term" value="F:aminoacyltransferase activity"/>
    <property type="evidence" value="ECO:0007669"/>
    <property type="project" value="InterPro"/>
</dbReference>
<reference evidence="8 9" key="1">
    <citation type="submission" date="2016-11" db="EMBL/GenBank/DDBJ databases">
        <authorList>
            <person name="Jaros S."/>
            <person name="Januszkiewicz K."/>
            <person name="Wedrychowicz H."/>
        </authorList>
    </citation>
    <scope>NUCLEOTIDE SEQUENCE [LARGE SCALE GENOMIC DNA]</scope>
    <source>
        <strain evidence="8 9">DSM 25660</strain>
    </source>
</reference>
<organism evidence="8 9">
    <name type="scientific">Flavobacterium fontis</name>
    <dbReference type="NCBI Taxonomy" id="1124188"/>
    <lineage>
        <taxon>Bacteria</taxon>
        <taxon>Pseudomonadati</taxon>
        <taxon>Bacteroidota</taxon>
        <taxon>Flavobacteriia</taxon>
        <taxon>Flavobacteriales</taxon>
        <taxon>Flavobacteriaceae</taxon>
        <taxon>Flavobacterium</taxon>
    </lineage>
</organism>
<dbReference type="PROSITE" id="PS51191">
    <property type="entry name" value="FEMABX"/>
    <property type="match status" value="1"/>
</dbReference>
<evidence type="ECO:0000256" key="5">
    <source>
        <dbReference type="ARBA" id="ARBA00023315"/>
    </source>
</evidence>
<dbReference type="Gene3D" id="3.40.630.30">
    <property type="match status" value="2"/>
</dbReference>
<dbReference type="GO" id="GO:0009252">
    <property type="term" value="P:peptidoglycan biosynthetic process"/>
    <property type="evidence" value="ECO:0007669"/>
    <property type="project" value="UniProtKB-KW"/>
</dbReference>
<accession>A0A1M5CLU7</accession>
<dbReference type="STRING" id="1124188.SAMN05444377_11255"/>
<evidence type="ECO:0000256" key="1">
    <source>
        <dbReference type="ARBA" id="ARBA00009943"/>
    </source>
</evidence>
<dbReference type="InterPro" id="IPR038740">
    <property type="entry name" value="BioF2-like_GNAT_dom"/>
</dbReference>
<evidence type="ECO:0000256" key="2">
    <source>
        <dbReference type="ARBA" id="ARBA00022679"/>
    </source>
</evidence>
<dbReference type="PANTHER" id="PTHR36174:SF1">
    <property type="entry name" value="LIPID II:GLYCINE GLYCYLTRANSFERASE"/>
    <property type="match status" value="1"/>
</dbReference>
<evidence type="ECO:0000313" key="9">
    <source>
        <dbReference type="Proteomes" id="UP000184147"/>
    </source>
</evidence>
<name>A0A1M5CLU7_9FLAO</name>
<evidence type="ECO:0000256" key="3">
    <source>
        <dbReference type="ARBA" id="ARBA00022960"/>
    </source>
</evidence>
<dbReference type="PANTHER" id="PTHR36174">
    <property type="entry name" value="LIPID II:GLYCINE GLYCYLTRANSFERASE"/>
    <property type="match status" value="1"/>
</dbReference>
<evidence type="ECO:0000313" key="8">
    <source>
        <dbReference type="EMBL" id="SHF55681.1"/>
    </source>
</evidence>
<feature type="domain" description="BioF2-like acetyltransferase" evidence="7">
    <location>
        <begin position="167"/>
        <end position="293"/>
    </location>
</feature>
<evidence type="ECO:0000256" key="4">
    <source>
        <dbReference type="ARBA" id="ARBA00022984"/>
    </source>
</evidence>
<dbReference type="InterPro" id="IPR050644">
    <property type="entry name" value="PG_Glycine_Bridge_Synth"/>
</dbReference>
<dbReference type="EMBL" id="FQVQ01000012">
    <property type="protein sequence ID" value="SHF55681.1"/>
    <property type="molecule type" value="Genomic_DNA"/>
</dbReference>
<keyword evidence="2 8" id="KW-0808">Transferase</keyword>
<dbReference type="InterPro" id="IPR003447">
    <property type="entry name" value="FEMABX"/>
</dbReference>
<dbReference type="Pfam" id="PF13480">
    <property type="entry name" value="Acetyltransf_6"/>
    <property type="match status" value="1"/>
</dbReference>
<comment type="similarity">
    <text evidence="1">Belongs to the FemABX family.</text>
</comment>
<keyword evidence="3" id="KW-0133">Cell shape</keyword>
<dbReference type="RefSeq" id="WP_073363989.1">
    <property type="nucleotide sequence ID" value="NZ_FQVQ01000012.1"/>
</dbReference>
<evidence type="ECO:0000259" key="7">
    <source>
        <dbReference type="Pfam" id="PF13480"/>
    </source>
</evidence>
<dbReference type="SUPFAM" id="SSF55729">
    <property type="entry name" value="Acyl-CoA N-acyltransferases (Nat)"/>
    <property type="match status" value="2"/>
</dbReference>
<proteinExistence type="inferred from homology"/>
<keyword evidence="6" id="KW-0961">Cell wall biogenesis/degradation</keyword>
<protein>
    <submittedName>
        <fullName evidence="8">Acetyltransferase (GNAT) domain-containing protein</fullName>
    </submittedName>
</protein>
<evidence type="ECO:0000256" key="6">
    <source>
        <dbReference type="ARBA" id="ARBA00023316"/>
    </source>
</evidence>
<dbReference type="GO" id="GO:0071555">
    <property type="term" value="P:cell wall organization"/>
    <property type="evidence" value="ECO:0007669"/>
    <property type="project" value="UniProtKB-KW"/>
</dbReference>
<dbReference type="GO" id="GO:0008360">
    <property type="term" value="P:regulation of cell shape"/>
    <property type="evidence" value="ECO:0007669"/>
    <property type="project" value="UniProtKB-KW"/>
</dbReference>
<gene>
    <name evidence="8" type="ORF">SAMN05444377_11255</name>
</gene>
<dbReference type="Proteomes" id="UP000184147">
    <property type="component" value="Unassembled WGS sequence"/>
</dbReference>
<keyword evidence="5" id="KW-0012">Acyltransferase</keyword>